<feature type="non-terminal residue" evidence="1">
    <location>
        <position position="1"/>
    </location>
</feature>
<name>A0ABU2ZP34_9SPHN</name>
<organism evidence="1 2">
    <name type="scientific">Croceicoccus esteveae</name>
    <dbReference type="NCBI Taxonomy" id="3075597"/>
    <lineage>
        <taxon>Bacteria</taxon>
        <taxon>Pseudomonadati</taxon>
        <taxon>Pseudomonadota</taxon>
        <taxon>Alphaproteobacteria</taxon>
        <taxon>Sphingomonadales</taxon>
        <taxon>Erythrobacteraceae</taxon>
        <taxon>Croceicoccus</taxon>
    </lineage>
</organism>
<comment type="caution">
    <text evidence="1">The sequence shown here is derived from an EMBL/GenBank/DDBJ whole genome shotgun (WGS) entry which is preliminary data.</text>
</comment>
<accession>A0ABU2ZP34</accession>
<sequence>GTFRLSSDPLLVDKVQDVVGLCMSPPRRADKRIDTGQRMIACERLLSTGSAVRIDTKPLSSW</sequence>
<gene>
    <name evidence="1" type="ORF">RM533_13585</name>
</gene>
<evidence type="ECO:0000313" key="1">
    <source>
        <dbReference type="EMBL" id="MDT0577187.1"/>
    </source>
</evidence>
<dbReference type="Proteomes" id="UP001259803">
    <property type="component" value="Unassembled WGS sequence"/>
</dbReference>
<reference evidence="1 2" key="1">
    <citation type="submission" date="2023-09" db="EMBL/GenBank/DDBJ databases">
        <authorList>
            <person name="Rey-Velasco X."/>
        </authorList>
    </citation>
    <scope>NUCLEOTIDE SEQUENCE [LARGE SCALE GENOMIC DNA]</scope>
    <source>
        <strain evidence="1 2">F390</strain>
    </source>
</reference>
<protein>
    <submittedName>
        <fullName evidence="1">Uncharacterized protein</fullName>
    </submittedName>
</protein>
<dbReference type="EMBL" id="JAVRHS010000028">
    <property type="protein sequence ID" value="MDT0577187.1"/>
    <property type="molecule type" value="Genomic_DNA"/>
</dbReference>
<keyword evidence="2" id="KW-1185">Reference proteome</keyword>
<dbReference type="RefSeq" id="WP_311341763.1">
    <property type="nucleotide sequence ID" value="NZ_JAVRHS010000028.1"/>
</dbReference>
<evidence type="ECO:0000313" key="2">
    <source>
        <dbReference type="Proteomes" id="UP001259803"/>
    </source>
</evidence>
<proteinExistence type="predicted"/>